<dbReference type="KEGG" id="ccz:CCALI_02280"/>
<feature type="transmembrane region" description="Helical" evidence="1">
    <location>
        <begin position="97"/>
        <end position="117"/>
    </location>
</feature>
<keyword evidence="3" id="KW-0863">Zinc-finger</keyword>
<keyword evidence="3" id="KW-0862">Zinc</keyword>
<dbReference type="GO" id="GO:0008270">
    <property type="term" value="F:zinc ion binding"/>
    <property type="evidence" value="ECO:0007669"/>
    <property type="project" value="UniProtKB-KW"/>
</dbReference>
<evidence type="ECO:0000256" key="1">
    <source>
        <dbReference type="SAM" id="Phobius"/>
    </source>
</evidence>
<dbReference type="STRING" id="454171.CP488_01815"/>
<dbReference type="Proteomes" id="UP000014227">
    <property type="component" value="Chromosome I"/>
</dbReference>
<evidence type="ECO:0000259" key="2">
    <source>
        <dbReference type="Pfam" id="PF13490"/>
    </source>
</evidence>
<keyword evidence="1" id="KW-0472">Membrane</keyword>
<dbReference type="Pfam" id="PF13490">
    <property type="entry name" value="zf-HC2"/>
    <property type="match status" value="1"/>
</dbReference>
<evidence type="ECO:0000313" key="3">
    <source>
        <dbReference type="EMBL" id="CCW36087.1"/>
    </source>
</evidence>
<dbReference type="AlphaFoldDB" id="S0EXA4"/>
<dbReference type="OrthoDB" id="978644at2"/>
<dbReference type="PATRIC" id="fig|1303518.3.peg.2370"/>
<reference evidence="4" key="1">
    <citation type="submission" date="2013-03" db="EMBL/GenBank/DDBJ databases">
        <title>Genome sequence of Chthonomonas calidirosea, the first sequenced genome from the Armatimonadetes phylum (formally candidate division OP10).</title>
        <authorList>
            <person name="Lee K.C.Y."/>
            <person name="Morgan X.C."/>
            <person name="Dunfield P.F."/>
            <person name="Tamas I."/>
            <person name="Houghton K.M."/>
            <person name="Vyssotski M."/>
            <person name="Ryan J.L.J."/>
            <person name="Lagutin K."/>
            <person name="McDonald I.R."/>
            <person name="Stott M.B."/>
        </authorList>
    </citation>
    <scope>NUCLEOTIDE SEQUENCE [LARGE SCALE GENOMIC DNA]</scope>
    <source>
        <strain evidence="4">DSM 23976 / ICMP 18418 / T49</strain>
    </source>
</reference>
<proteinExistence type="predicted"/>
<gene>
    <name evidence="3" type="ORF">CCALI_02280</name>
</gene>
<evidence type="ECO:0000313" key="4">
    <source>
        <dbReference type="Proteomes" id="UP000014227"/>
    </source>
</evidence>
<organism evidence="3 4">
    <name type="scientific">Chthonomonas calidirosea (strain DSM 23976 / ICMP 18418 / T49)</name>
    <dbReference type="NCBI Taxonomy" id="1303518"/>
    <lineage>
        <taxon>Bacteria</taxon>
        <taxon>Bacillati</taxon>
        <taxon>Armatimonadota</taxon>
        <taxon>Chthonomonadia</taxon>
        <taxon>Chthonomonadales</taxon>
        <taxon>Chthonomonadaceae</taxon>
        <taxon>Chthonomonas</taxon>
    </lineage>
</organism>
<keyword evidence="1" id="KW-0812">Transmembrane</keyword>
<dbReference type="InParanoid" id="S0EXA4"/>
<keyword evidence="4" id="KW-1185">Reference proteome</keyword>
<sequence>MICYKVKSLLSAYIDGELSEDEYRFVTLHLQRCAACRKEQQELLTTKRLLSSLRVKVPRCDIPEQIARRLDTQTGPSVVQSFNWQHFLRELFAPPKLSPRFTVLMVTFCILLAFLAYRKHHQPPTILWHSGGNTVASTFTNDMLTPSDSEESPSYTFVPTQPVTYQNAEPILPLHPETFPSSFSILYHQRFLPFTFPNH</sequence>
<protein>
    <submittedName>
        <fullName evidence="3">Putative zinc-finger</fullName>
    </submittedName>
</protein>
<feature type="domain" description="Putative zinc-finger" evidence="2">
    <location>
        <begin position="3"/>
        <end position="37"/>
    </location>
</feature>
<keyword evidence="3" id="KW-0479">Metal-binding</keyword>
<dbReference type="Gene3D" id="1.10.10.1320">
    <property type="entry name" value="Anti-sigma factor, zinc-finger domain"/>
    <property type="match status" value="1"/>
</dbReference>
<accession>S0EXA4</accession>
<dbReference type="eggNOG" id="COG5662">
    <property type="taxonomic scope" value="Bacteria"/>
</dbReference>
<dbReference type="InterPro" id="IPR027383">
    <property type="entry name" value="Znf_put"/>
</dbReference>
<dbReference type="EMBL" id="HF951689">
    <property type="protein sequence ID" value="CCW36087.1"/>
    <property type="molecule type" value="Genomic_DNA"/>
</dbReference>
<name>S0EXA4_CHTCT</name>
<keyword evidence="1" id="KW-1133">Transmembrane helix</keyword>
<dbReference type="HOGENOM" id="CLU_1370075_0_0_0"/>
<dbReference type="InterPro" id="IPR041916">
    <property type="entry name" value="Anti_sigma_zinc_sf"/>
</dbReference>
<dbReference type="RefSeq" id="WP_016483607.1">
    <property type="nucleotide sequence ID" value="NC_021487.1"/>
</dbReference>